<evidence type="ECO:0000256" key="1">
    <source>
        <dbReference type="SAM" id="SignalP"/>
    </source>
</evidence>
<proteinExistence type="predicted"/>
<reference evidence="2 3" key="1">
    <citation type="journal article" date="2024" name="J. Plant Pathol.">
        <title>Sequence and assembly of the genome of Seiridium unicorne, isolate CBS 538.82, causal agent of cypress canker disease.</title>
        <authorList>
            <person name="Scali E."/>
            <person name="Rocca G.D."/>
            <person name="Danti R."/>
            <person name="Garbelotto M."/>
            <person name="Barberini S."/>
            <person name="Baroncelli R."/>
            <person name="Emiliani G."/>
        </authorList>
    </citation>
    <scope>NUCLEOTIDE SEQUENCE [LARGE SCALE GENOMIC DNA]</scope>
    <source>
        <strain evidence="2 3">BM-138-508</strain>
    </source>
</reference>
<dbReference type="EMBL" id="JARVKF010000257">
    <property type="protein sequence ID" value="KAK9420174.1"/>
    <property type="molecule type" value="Genomic_DNA"/>
</dbReference>
<evidence type="ECO:0000313" key="3">
    <source>
        <dbReference type="Proteomes" id="UP001408356"/>
    </source>
</evidence>
<name>A0ABR2V050_9PEZI</name>
<gene>
    <name evidence="2" type="ORF">SUNI508_06702</name>
</gene>
<keyword evidence="1" id="KW-0732">Signal</keyword>
<evidence type="ECO:0000313" key="2">
    <source>
        <dbReference type="EMBL" id="KAK9420174.1"/>
    </source>
</evidence>
<protein>
    <submittedName>
        <fullName evidence="2">Cyanovirin-N domain-containing protein</fullName>
    </submittedName>
</protein>
<accession>A0ABR2V050</accession>
<sequence length="168" mass="17823">MYFTSAIATLFLLATSIKAAPVEDDFNLLDRADGGYSVRLNIAADASPALIERGLEPRASTVCEGGLLDHNNLVDAWLCLMNYVGSGRNSGQNTADFCKVGSVVVYNCNYNANSMTRDVIQNALTAVSLSCGDLGKGYERCKASCGVPDSTIGRKTNGDDFCWSGSKG</sequence>
<organism evidence="2 3">
    <name type="scientific">Seiridium unicorne</name>
    <dbReference type="NCBI Taxonomy" id="138068"/>
    <lineage>
        <taxon>Eukaryota</taxon>
        <taxon>Fungi</taxon>
        <taxon>Dikarya</taxon>
        <taxon>Ascomycota</taxon>
        <taxon>Pezizomycotina</taxon>
        <taxon>Sordariomycetes</taxon>
        <taxon>Xylariomycetidae</taxon>
        <taxon>Amphisphaeriales</taxon>
        <taxon>Sporocadaceae</taxon>
        <taxon>Seiridium</taxon>
    </lineage>
</organism>
<keyword evidence="3" id="KW-1185">Reference proteome</keyword>
<feature type="chain" id="PRO_5046853518" evidence="1">
    <location>
        <begin position="20"/>
        <end position="168"/>
    </location>
</feature>
<comment type="caution">
    <text evidence="2">The sequence shown here is derived from an EMBL/GenBank/DDBJ whole genome shotgun (WGS) entry which is preliminary data.</text>
</comment>
<dbReference type="Proteomes" id="UP001408356">
    <property type="component" value="Unassembled WGS sequence"/>
</dbReference>
<feature type="signal peptide" evidence="1">
    <location>
        <begin position="1"/>
        <end position="19"/>
    </location>
</feature>